<dbReference type="EMBL" id="CADCVL010000372">
    <property type="protein sequence ID" value="CAA9493639.1"/>
    <property type="molecule type" value="Genomic_DNA"/>
</dbReference>
<reference evidence="2" key="1">
    <citation type="submission" date="2020-02" db="EMBL/GenBank/DDBJ databases">
        <authorList>
            <person name="Meier V. D."/>
        </authorList>
    </citation>
    <scope>NUCLEOTIDE SEQUENCE</scope>
    <source>
        <strain evidence="2">AVDCRST_MAG65</strain>
    </source>
</reference>
<feature type="non-terminal residue" evidence="2">
    <location>
        <position position="1"/>
    </location>
</feature>
<feature type="region of interest" description="Disordered" evidence="1">
    <location>
        <begin position="56"/>
        <end position="96"/>
    </location>
</feature>
<proteinExistence type="predicted"/>
<name>A0A6J4S9X8_9ACTN</name>
<evidence type="ECO:0000256" key="1">
    <source>
        <dbReference type="SAM" id="MobiDB-lite"/>
    </source>
</evidence>
<dbReference type="AlphaFoldDB" id="A0A6J4S9X8"/>
<evidence type="ECO:0000313" key="2">
    <source>
        <dbReference type="EMBL" id="CAA9493639.1"/>
    </source>
</evidence>
<feature type="region of interest" description="Disordered" evidence="1">
    <location>
        <begin position="123"/>
        <end position="157"/>
    </location>
</feature>
<protein>
    <submittedName>
        <fullName evidence="2">Uncharacterized protein</fullName>
    </submittedName>
</protein>
<gene>
    <name evidence="2" type="ORF">AVDCRST_MAG65-2174</name>
</gene>
<feature type="compositionally biased region" description="Basic residues" evidence="1">
    <location>
        <begin position="59"/>
        <end position="68"/>
    </location>
</feature>
<accession>A0A6J4S9X8</accession>
<sequence length="194" mass="21605">AHRHRHRLHAAPLLGPVRRRRQAALRRRAALRAPAHVGSRSAASRAAARLCRRDALRRERPRRGPVRRCGRDRSPLACGRPLHPHHLSSGGGVQRRHDPLAERHRAALRPPALLLRQDLALRRAQRGPAGRRLTGQPRQRPRCGHGGRHHPAPVERRRLRVRAGDLRRRLAGARAGARAAAVGPHGAGRRASRV</sequence>
<feature type="non-terminal residue" evidence="2">
    <location>
        <position position="194"/>
    </location>
</feature>
<organism evidence="2">
    <name type="scientific">uncultured Solirubrobacteraceae bacterium</name>
    <dbReference type="NCBI Taxonomy" id="1162706"/>
    <lineage>
        <taxon>Bacteria</taxon>
        <taxon>Bacillati</taxon>
        <taxon>Actinomycetota</taxon>
        <taxon>Thermoleophilia</taxon>
        <taxon>Solirubrobacterales</taxon>
        <taxon>Solirubrobacteraceae</taxon>
        <taxon>environmental samples</taxon>
    </lineage>
</organism>
<feature type="compositionally biased region" description="Basic residues" evidence="1">
    <location>
        <begin position="139"/>
        <end position="151"/>
    </location>
</feature>